<name>A0A6J7WJY1_9CAUD</name>
<gene>
    <name evidence="1" type="ORF">UFOVP196_16</name>
</gene>
<dbReference type="Gene3D" id="1.10.3230.30">
    <property type="entry name" value="Phage gp6-like head-tail connector protein"/>
    <property type="match status" value="1"/>
</dbReference>
<protein>
    <submittedName>
        <fullName evidence="1">Gp6 domain containing protein</fullName>
    </submittedName>
</protein>
<dbReference type="EMBL" id="LR798235">
    <property type="protein sequence ID" value="CAB5212439.1"/>
    <property type="molecule type" value="Genomic_DNA"/>
</dbReference>
<reference evidence="1" key="1">
    <citation type="submission" date="2020-05" db="EMBL/GenBank/DDBJ databases">
        <authorList>
            <person name="Chiriac C."/>
            <person name="Salcher M."/>
            <person name="Ghai R."/>
            <person name="Kavagutti S V."/>
        </authorList>
    </citation>
    <scope>NUCLEOTIDE SEQUENCE</scope>
</reference>
<evidence type="ECO:0000313" key="1">
    <source>
        <dbReference type="EMBL" id="CAB5212439.1"/>
    </source>
</evidence>
<organism evidence="1">
    <name type="scientific">uncultured Caudovirales phage</name>
    <dbReference type="NCBI Taxonomy" id="2100421"/>
    <lineage>
        <taxon>Viruses</taxon>
        <taxon>Duplodnaviria</taxon>
        <taxon>Heunggongvirae</taxon>
        <taxon>Uroviricota</taxon>
        <taxon>Caudoviricetes</taxon>
        <taxon>Peduoviridae</taxon>
        <taxon>Maltschvirus</taxon>
        <taxon>Maltschvirus maltsch</taxon>
    </lineage>
</organism>
<accession>A0A6J7WJY1</accession>
<sequence>MTVTVTNGYCTAADLATYMTVSAASYADDLASAINTASREIDGWCARRFYADGSATARLYWSKDERIAIIDDAWSISSVKLSSNDDGTYDTTYTSGVDFTPEPLNGIADGLSGLPTWRLRWTTPVLPLNTKLPPIQVTAKWGWATVPEPVRQACLIIAGEIFKLREAPFGVAGFGEMGAVRIGKMSPQAVQLLRPYRTGDSLLGAA</sequence>
<proteinExistence type="predicted"/>